<feature type="domain" description="TOG" evidence="6">
    <location>
        <begin position="1208"/>
        <end position="1450"/>
    </location>
</feature>
<dbReference type="FunCoup" id="Q00Y26">
    <property type="interactions" value="1672"/>
</dbReference>
<dbReference type="KEGG" id="ota:OT_ostta12g01270"/>
<dbReference type="GO" id="GO:0061863">
    <property type="term" value="F:microtubule plus end polymerase"/>
    <property type="evidence" value="ECO:0007669"/>
    <property type="project" value="InterPro"/>
</dbReference>
<dbReference type="FunFam" id="1.25.10.10:FF:000019">
    <property type="entry name" value="Cytoskeleton-associated protein 5"/>
    <property type="match status" value="1"/>
</dbReference>
<dbReference type="GO" id="GO:0005856">
    <property type="term" value="C:cytoskeleton"/>
    <property type="evidence" value="ECO:0007669"/>
    <property type="project" value="UniProtKB-SubCell"/>
</dbReference>
<gene>
    <name evidence="7" type="ORF">OT_ostta12g01270</name>
</gene>
<dbReference type="RefSeq" id="XP_003082279.1">
    <property type="nucleotide sequence ID" value="XM_003082231.1"/>
</dbReference>
<organism evidence="7 8">
    <name type="scientific">Ostreococcus tauri</name>
    <name type="common">Marine green alga</name>
    <dbReference type="NCBI Taxonomy" id="70448"/>
    <lineage>
        <taxon>Eukaryota</taxon>
        <taxon>Viridiplantae</taxon>
        <taxon>Chlorophyta</taxon>
        <taxon>Mamiellophyceae</taxon>
        <taxon>Mamiellales</taxon>
        <taxon>Bathycoccaceae</taxon>
        <taxon>Ostreococcus</taxon>
    </lineage>
</organism>
<dbReference type="GeneID" id="9836139"/>
<feature type="coiled-coil region" evidence="4">
    <location>
        <begin position="1945"/>
        <end position="1998"/>
    </location>
</feature>
<evidence type="ECO:0000256" key="2">
    <source>
        <dbReference type="ARBA" id="ARBA00022490"/>
    </source>
</evidence>
<dbReference type="GO" id="GO:0007051">
    <property type="term" value="P:spindle organization"/>
    <property type="evidence" value="ECO:0007669"/>
    <property type="project" value="InterPro"/>
</dbReference>
<accession>Q00Y26</accession>
<evidence type="ECO:0000259" key="6">
    <source>
        <dbReference type="SMART" id="SM01349"/>
    </source>
</evidence>
<sequence length="2006" mass="216901">MTDDDDVLKQARGLPIAQRVKHAHWKARTEAFDEMKATCQRHSDYADADVLRAFGALATAFVDACNDVEDTDVMTGAISARASERWRDLRFKRLTADALARAGECAASACADGNAAALDAGTEAVVALLTIADTSYADREGEAILAGVTTKGFGGRPRAQAAATECCMLLIELEQGEAVIDALLRATGHKVPKIALAATNAILGAVRDFGTPKVVPAASILKGLAPLFDAKDAKVRTAAKDITVEMTKWLGAQAVKRDLIDKMRAGMQADVNKAIANIQSGAQARRFLRKDQPAADDAPVAAEALSRDSGVQDVSTSETSVPVAAPDAYEYSEPESILPLLEKPGEGENPKFWDGIVSKKWQERLHALQTLTKVASVPRLAVADYGDVSKALKQVITKDSNVACVAEAARAAAALARGARKEWTRDARMLLPGMLDKLKDKTATVIEVLQGALSEFCKYCFELVDVVDDVSVALTHKVPKVQIETLKWLARSFEDMKCAEVSPLHKSFGPMIVKCTSASNGDARNSAMEAIASLAKVSGGIKPINFLLMDLDAVKRSKIEELASSNSSAPVSVPAPQLTVQRSNTTKVSGPQAERQPIAKAIQPVVGNEPLIARTATNIAESVSSISKDDAEARVVAMLTADVVTGLKSADWKERLVAMNSVLHKVRALDDAASDAFDALAIGLASFPGWSESNFQVMDKMFETLEILSTKSCFEFRHAAAAFDVLGEKLGCFKLGSRAASTLMSFSEALGPKMIMSRLRERAGNHKAPKVVVGALNWAGATAMEFGSECLDVEMMLQWAREAMETPNPMIKGAGAKLVGALHAVVGPTVKHGLGGLKDAQMRSLEVEFARNPYECDITPKRKVRAAKVSSPTATRTEPTPMVAPIESAPALVNEEPRTDISNRVNDGFINNMNDSNWKTRAAALEDIGIILNSVNNRISPSVGDLFKNLSARFADSNRNVGATALNVAGEVALAMGGPVEKIGRNALSEAVKYFGDSKKNVREAALKACTCWVTAAGLSKVLPTIAEKFQEYSAKITAEGKKEVVEWCSTMYSQHEGVEDTVCASAVHIAAVGLMDKATESRKAGTALMDAILAKVDAEAVRSASKSLKGDVSSAIDAYFNRGQSKTLAFRAAGAAVVAANALKTTAAERNAARKAVTLGGGSRTSEAPMSVPNGPVFLKDAEKAVRIRKYPRKAMKFEPLRDDDISLLTNELKTASQAYIRADVHKLMFTNDMKAHLAALDALEEAIKSDEAELINSLDLLIRWLVLRISESSPNTQVLTRVLEVVLAALHAVCDLDYKLVEQEAAILLPVFVEKSGHNIETIRDKFRKISRAIPTVYLASKFVGYLTTGMVETKSSRTRAECLDEVSRLIERYGMLVCLREDKTLEHVAKFVETRDMSLRNCALNCLACAYKVAGDLVWKRIGQLPSEQVREVVSDKFARVAKEMTLNNEGAPGDWVNFNPIPITSALEGASVSKSVDVSTLASSRLANMLASSATIEGTNSSKDRGINMLSQSISVLPSQRPISARSLDVEMSDVPMRAPAPEFTEERVLIGARTPNETTLTRPKTSVTEVSASAWSRALTGVNDLDEQVAVEAMKAVCHEIVKVKDDVAAHAEMAHDIEAIVQSMVKRIEHIFITAIATPTKGTRACRYVLNALMHVYQDRAFATAISEPTQREFIEQLIRVILDERVAKLEDGESLMKAANILLIAMMENCTRSFSFVAFVTLLHNRPANVPTQFDSMLVKCLIKLTRSLQLSVDNVHIPTIIGAIHGYFEAFGMDEINARAKLDDQGLRAIKTLLHEITARVGDNVYDYCSSIPSRTSIPTPIIYSFIGVNLMAPNSTASPSVQPIKLASQPTPGSSVKRRLVAIFKKIGEKGTTSQGLEDLYTFTRDHPEEDLTPHLERTSEAFQMYIKRGLQKVEAVHLRKSPSVSVTAPINPSPVAEAKSSAAVYRERLAQLQDNIGVEIAPAKPSETDDALSDLERLRRRMNSINAKATGQELPS</sequence>
<evidence type="ECO:0000313" key="8">
    <source>
        <dbReference type="Proteomes" id="UP000009170"/>
    </source>
</evidence>
<feature type="domain" description="TOG" evidence="6">
    <location>
        <begin position="625"/>
        <end position="858"/>
    </location>
</feature>
<comment type="subcellular location">
    <subcellularLocation>
        <location evidence="1">Cytoplasm</location>
        <location evidence="1">Cytoskeleton</location>
    </subcellularLocation>
</comment>
<dbReference type="SMART" id="SM01349">
    <property type="entry name" value="TOG"/>
    <property type="match status" value="5"/>
</dbReference>
<evidence type="ECO:0000313" key="7">
    <source>
        <dbReference type="EMBL" id="CAL57225.1"/>
    </source>
</evidence>
<reference evidence="8" key="1">
    <citation type="journal article" date="2006" name="Proc. Natl. Acad. Sci. U.S.A.">
        <title>Genome analysis of the smallest free-living eukaryote Ostreococcus tauri unveils many unique features.</title>
        <authorList>
            <person name="Derelle E."/>
            <person name="Ferraz C."/>
            <person name="Rombauts S."/>
            <person name="Rouze P."/>
            <person name="Worden A.Z."/>
            <person name="Robbens S."/>
            <person name="Partensky F."/>
            <person name="Degroeve S."/>
            <person name="Echeynie S."/>
            <person name="Cooke R."/>
            <person name="Saeys Y."/>
            <person name="Wuyts J."/>
            <person name="Jabbari K."/>
            <person name="Bowler C."/>
            <person name="Panaud O."/>
            <person name="Piegu B."/>
            <person name="Ball S.G."/>
            <person name="Ral J.-P."/>
            <person name="Bouget F.-Y."/>
            <person name="Piganeau G."/>
            <person name="De Baets B."/>
            <person name="Picard A."/>
            <person name="Delseny M."/>
            <person name="Demaille J."/>
            <person name="Van de Peer Y."/>
            <person name="Moreau H."/>
        </authorList>
    </citation>
    <scope>NUCLEOTIDE SEQUENCE [LARGE SCALE GENOMIC DNA]</scope>
    <source>
        <strain evidence="8">OTTH 0595 / CCAP 157/2 / RCC745</strain>
    </source>
</reference>
<name>Q00Y26_OSTTA</name>
<dbReference type="Proteomes" id="UP000009170">
    <property type="component" value="Unassembled WGS sequence"/>
</dbReference>
<dbReference type="SUPFAM" id="SSF48371">
    <property type="entry name" value="ARM repeat"/>
    <property type="match status" value="2"/>
</dbReference>
<dbReference type="InterPro" id="IPR045110">
    <property type="entry name" value="XMAP215"/>
</dbReference>
<dbReference type="PANTHER" id="PTHR12609">
    <property type="entry name" value="MICROTUBULE ASSOCIATED PROTEIN XMAP215"/>
    <property type="match status" value="1"/>
</dbReference>
<dbReference type="OMA" id="NWKERKE"/>
<dbReference type="GO" id="GO:0030951">
    <property type="term" value="P:establishment or maintenance of microtubule cytoskeleton polarity"/>
    <property type="evidence" value="ECO:0007669"/>
    <property type="project" value="InterPro"/>
</dbReference>
<comment type="caution">
    <text evidence="7">The sequence shown here is derived from an EMBL/GenBank/DDBJ whole genome shotgun (WGS) entry which is preliminary data.</text>
</comment>
<reference evidence="7 8" key="2">
    <citation type="journal article" date="2014" name="BMC Genomics">
        <title>An improved genome of the model marine alga Ostreococcus tauri unfolds by assessing Illumina de novo assemblies.</title>
        <authorList>
            <person name="Blanc-Mathieu R."/>
            <person name="Verhelst B."/>
            <person name="Derelle E."/>
            <person name="Rombauts S."/>
            <person name="Bouget F.Y."/>
            <person name="Carre I."/>
            <person name="Chateau A."/>
            <person name="Eyre-Walker A."/>
            <person name="Grimsley N."/>
            <person name="Moreau H."/>
            <person name="Piegu B."/>
            <person name="Rivals E."/>
            <person name="Schackwitz W."/>
            <person name="Van de Peer Y."/>
            <person name="Piganeau G."/>
        </authorList>
    </citation>
    <scope>NUCLEOTIDE SEQUENCE [LARGE SCALE GENOMIC DNA]</scope>
    <source>
        <strain evidence="8">OTTH 0595 / CCAP 157/2 / RCC745</strain>
    </source>
</reference>
<feature type="domain" description="TOG" evidence="6">
    <location>
        <begin position="330"/>
        <end position="575"/>
    </location>
</feature>
<dbReference type="OrthoDB" id="205662at2759"/>
<proteinExistence type="predicted"/>
<keyword evidence="8" id="KW-1185">Reference proteome</keyword>
<evidence type="ECO:0000256" key="1">
    <source>
        <dbReference type="ARBA" id="ARBA00004245"/>
    </source>
</evidence>
<keyword evidence="2" id="KW-0963">Cytoplasm</keyword>
<keyword evidence="4" id="KW-0175">Coiled coil</keyword>
<dbReference type="GO" id="GO:0051010">
    <property type="term" value="F:microtubule plus-end binding"/>
    <property type="evidence" value="ECO:0007669"/>
    <property type="project" value="InterPro"/>
</dbReference>
<dbReference type="Gene3D" id="1.25.10.10">
    <property type="entry name" value="Leucine-rich Repeat Variant"/>
    <property type="match status" value="5"/>
</dbReference>
<evidence type="ECO:0000256" key="5">
    <source>
        <dbReference type="SAM" id="MobiDB-lite"/>
    </source>
</evidence>
<dbReference type="InterPro" id="IPR016024">
    <property type="entry name" value="ARM-type_fold"/>
</dbReference>
<feature type="domain" description="TOG" evidence="6">
    <location>
        <begin position="3"/>
        <end position="284"/>
    </location>
</feature>
<dbReference type="InterPro" id="IPR048491">
    <property type="entry name" value="XMAP215_CLASP_TOG"/>
</dbReference>
<dbReference type="GO" id="GO:0046785">
    <property type="term" value="P:microtubule polymerization"/>
    <property type="evidence" value="ECO:0007669"/>
    <property type="project" value="InterPro"/>
</dbReference>
<evidence type="ECO:0000256" key="4">
    <source>
        <dbReference type="SAM" id="Coils"/>
    </source>
</evidence>
<dbReference type="STRING" id="70448.Q00Y26"/>
<feature type="domain" description="TOG" evidence="6">
    <location>
        <begin position="894"/>
        <end position="1130"/>
    </location>
</feature>
<protein>
    <submittedName>
        <fullName evidence="7">Armadillo-type fold</fullName>
    </submittedName>
</protein>
<dbReference type="InParanoid" id="Q00Y26"/>
<dbReference type="EMBL" id="CAID01000012">
    <property type="protein sequence ID" value="CAL57225.1"/>
    <property type="molecule type" value="Genomic_DNA"/>
</dbReference>
<keyword evidence="3" id="KW-0206">Cytoskeleton</keyword>
<feature type="region of interest" description="Disordered" evidence="5">
    <location>
        <begin position="298"/>
        <end position="319"/>
    </location>
</feature>
<evidence type="ECO:0000256" key="3">
    <source>
        <dbReference type="ARBA" id="ARBA00023212"/>
    </source>
</evidence>
<dbReference type="InterPro" id="IPR011989">
    <property type="entry name" value="ARM-like"/>
</dbReference>
<dbReference type="InterPro" id="IPR034085">
    <property type="entry name" value="TOG"/>
</dbReference>
<dbReference type="Pfam" id="PF21041">
    <property type="entry name" value="XMAP215_CLASP_TOG"/>
    <property type="match status" value="2"/>
</dbReference>